<feature type="domain" description="Peptidase C14 caspase" evidence="2">
    <location>
        <begin position="17"/>
        <end position="307"/>
    </location>
</feature>
<protein>
    <recommendedName>
        <fullName evidence="2">Peptidase C14 caspase domain-containing protein</fullName>
    </recommendedName>
</protein>
<accession>A0AAN7HEX7</accession>
<dbReference type="GO" id="GO:0006508">
    <property type="term" value="P:proteolysis"/>
    <property type="evidence" value="ECO:0007669"/>
    <property type="project" value="InterPro"/>
</dbReference>
<comment type="caution">
    <text evidence="3">The sequence shown here is derived from an EMBL/GenBank/DDBJ whole genome shotgun (WGS) entry which is preliminary data.</text>
</comment>
<dbReference type="Proteomes" id="UP001303647">
    <property type="component" value="Unassembled WGS sequence"/>
</dbReference>
<organism evidence="3 4">
    <name type="scientific">Corynascus novoguineensis</name>
    <dbReference type="NCBI Taxonomy" id="1126955"/>
    <lineage>
        <taxon>Eukaryota</taxon>
        <taxon>Fungi</taxon>
        <taxon>Dikarya</taxon>
        <taxon>Ascomycota</taxon>
        <taxon>Pezizomycotina</taxon>
        <taxon>Sordariomycetes</taxon>
        <taxon>Sordariomycetidae</taxon>
        <taxon>Sordariales</taxon>
        <taxon>Chaetomiaceae</taxon>
        <taxon>Corynascus</taxon>
    </lineage>
</organism>
<reference evidence="3" key="1">
    <citation type="journal article" date="2023" name="Mol. Phylogenet. Evol.">
        <title>Genome-scale phylogeny and comparative genomics of the fungal order Sordariales.</title>
        <authorList>
            <person name="Hensen N."/>
            <person name="Bonometti L."/>
            <person name="Westerberg I."/>
            <person name="Brannstrom I.O."/>
            <person name="Guillou S."/>
            <person name="Cros-Aarteil S."/>
            <person name="Calhoun S."/>
            <person name="Haridas S."/>
            <person name="Kuo A."/>
            <person name="Mondo S."/>
            <person name="Pangilinan J."/>
            <person name="Riley R."/>
            <person name="LaButti K."/>
            <person name="Andreopoulos B."/>
            <person name="Lipzen A."/>
            <person name="Chen C."/>
            <person name="Yan M."/>
            <person name="Daum C."/>
            <person name="Ng V."/>
            <person name="Clum A."/>
            <person name="Steindorff A."/>
            <person name="Ohm R.A."/>
            <person name="Martin F."/>
            <person name="Silar P."/>
            <person name="Natvig D.O."/>
            <person name="Lalanne C."/>
            <person name="Gautier V."/>
            <person name="Ament-Velasquez S.L."/>
            <person name="Kruys A."/>
            <person name="Hutchinson M.I."/>
            <person name="Powell A.J."/>
            <person name="Barry K."/>
            <person name="Miller A.N."/>
            <person name="Grigoriev I.V."/>
            <person name="Debuchy R."/>
            <person name="Gladieux P."/>
            <person name="Hiltunen Thoren M."/>
            <person name="Johannesson H."/>
        </authorList>
    </citation>
    <scope>NUCLEOTIDE SEQUENCE</scope>
    <source>
        <strain evidence="3">CBS 359.72</strain>
    </source>
</reference>
<comment type="similarity">
    <text evidence="1">Belongs to the peptidase C14B family.</text>
</comment>
<evidence type="ECO:0000259" key="2">
    <source>
        <dbReference type="Pfam" id="PF00656"/>
    </source>
</evidence>
<dbReference type="EMBL" id="MU857661">
    <property type="protein sequence ID" value="KAK4247051.1"/>
    <property type="molecule type" value="Genomic_DNA"/>
</dbReference>
<dbReference type="InterPro" id="IPR050452">
    <property type="entry name" value="Metacaspase"/>
</dbReference>
<dbReference type="Gene3D" id="3.40.50.1460">
    <property type="match status" value="1"/>
</dbReference>
<dbReference type="PANTHER" id="PTHR48104:SF30">
    <property type="entry name" value="METACASPASE-1"/>
    <property type="match status" value="1"/>
</dbReference>
<sequence length="678" mass="74874">MAMAQATRYKSHESVSRHAILVGIDAYDTENFASLKGCVNDVNKISELLESSVDNLSIHRLTASRSGSSKLPTEPNHQWPTPDKLKSCFEVVHDKTKRGDHVYFHFSGHGILEAVLSRPEIPQHWALGEYLALVLLKGMNGFTFHSAELAQWMKRLIGKGVSVTVVLDCCRSGGTLRGGKESDDTLHPALSGGTTEPLANIEMAQSMEANGDYTSSHGMRGVSMDVNWLVNPKGYAILAASDRTEGAYHAKFANSSLQYGLLTYFLIETFRDLGGVGGPMEQLFQSISVKVKDNRRLHTKTQNPVLKGNGKLLFFGCSIPHCGGDFPVTRVVDAHGLQVAIPGLRLHAGRAHGVVENDQFILHPLETGVNSPAVTVEAFNVRGVTSDLRVVGHGRPVTGVLTGWMATTLADVQAALKSRPSLAEYYDETEDGAQTSGWTFKVTQPCPKAYAIHDSENSHQALTTLSSIAEPSERVIQRLLDQIEHLARFKLLRGLTHKPESSRQQPFWNVFSVQLVKDYNSKFPMIINPGCRLNEDWLAACFHSACDSECVTKVLSGETLVLRVENKEAENGQSLYFYVYDMAADWEVVEVHGSTRLEVPSGKLCEKGVQFNVEDGQDKCEDVLKIFLTRQSTSFRPLTMPPLGQSPDPHMPESAQYRGDYRSEDWSVVTFRLAVSRN</sequence>
<dbReference type="InterPro" id="IPR011600">
    <property type="entry name" value="Pept_C14_caspase"/>
</dbReference>
<evidence type="ECO:0000256" key="1">
    <source>
        <dbReference type="ARBA" id="ARBA00009005"/>
    </source>
</evidence>
<evidence type="ECO:0000313" key="4">
    <source>
        <dbReference type="Proteomes" id="UP001303647"/>
    </source>
</evidence>
<evidence type="ECO:0000313" key="3">
    <source>
        <dbReference type="EMBL" id="KAK4247051.1"/>
    </source>
</evidence>
<dbReference type="Pfam" id="PF00656">
    <property type="entry name" value="Peptidase_C14"/>
    <property type="match status" value="1"/>
</dbReference>
<proteinExistence type="inferred from homology"/>
<gene>
    <name evidence="3" type="ORF">C7999DRAFT_32524</name>
</gene>
<dbReference type="PANTHER" id="PTHR48104">
    <property type="entry name" value="METACASPASE-4"/>
    <property type="match status" value="1"/>
</dbReference>
<reference evidence="3" key="2">
    <citation type="submission" date="2023-05" db="EMBL/GenBank/DDBJ databases">
        <authorList>
            <consortium name="Lawrence Berkeley National Laboratory"/>
            <person name="Steindorff A."/>
            <person name="Hensen N."/>
            <person name="Bonometti L."/>
            <person name="Westerberg I."/>
            <person name="Brannstrom I.O."/>
            <person name="Guillou S."/>
            <person name="Cros-Aarteil S."/>
            <person name="Calhoun S."/>
            <person name="Haridas S."/>
            <person name="Kuo A."/>
            <person name="Mondo S."/>
            <person name="Pangilinan J."/>
            <person name="Riley R."/>
            <person name="Labutti K."/>
            <person name="Andreopoulos B."/>
            <person name="Lipzen A."/>
            <person name="Chen C."/>
            <person name="Yanf M."/>
            <person name="Daum C."/>
            <person name="Ng V."/>
            <person name="Clum A."/>
            <person name="Ohm R."/>
            <person name="Martin F."/>
            <person name="Silar P."/>
            <person name="Natvig D."/>
            <person name="Lalanne C."/>
            <person name="Gautier V."/>
            <person name="Ament-Velasquez S.L."/>
            <person name="Kruys A."/>
            <person name="Hutchinson M.I."/>
            <person name="Powell A.J."/>
            <person name="Barry K."/>
            <person name="Miller A.N."/>
            <person name="Grigoriev I.V."/>
            <person name="Debuchy R."/>
            <person name="Gladieux P."/>
            <person name="Thoren M.H."/>
            <person name="Johannesson H."/>
        </authorList>
    </citation>
    <scope>NUCLEOTIDE SEQUENCE</scope>
    <source>
        <strain evidence="3">CBS 359.72</strain>
    </source>
</reference>
<name>A0AAN7HEX7_9PEZI</name>
<dbReference type="GO" id="GO:0005737">
    <property type="term" value="C:cytoplasm"/>
    <property type="evidence" value="ECO:0007669"/>
    <property type="project" value="TreeGrafter"/>
</dbReference>
<dbReference type="GO" id="GO:0004197">
    <property type="term" value="F:cysteine-type endopeptidase activity"/>
    <property type="evidence" value="ECO:0007669"/>
    <property type="project" value="InterPro"/>
</dbReference>
<dbReference type="AlphaFoldDB" id="A0AAN7HEX7"/>
<keyword evidence="4" id="KW-1185">Reference proteome</keyword>